<evidence type="ECO:0000256" key="4">
    <source>
        <dbReference type="ARBA" id="ARBA00023136"/>
    </source>
</evidence>
<dbReference type="SUPFAM" id="SSF103473">
    <property type="entry name" value="MFS general substrate transporter"/>
    <property type="match status" value="1"/>
</dbReference>
<keyword evidence="4 6" id="KW-0472">Membrane</keyword>
<evidence type="ECO:0000256" key="6">
    <source>
        <dbReference type="SAM" id="Phobius"/>
    </source>
</evidence>
<dbReference type="Proteomes" id="UP000256645">
    <property type="component" value="Unassembled WGS sequence"/>
</dbReference>
<gene>
    <name evidence="7" type="ORF">BP6252_03981</name>
</gene>
<feature type="transmembrane region" description="Helical" evidence="6">
    <location>
        <begin position="316"/>
        <end position="335"/>
    </location>
</feature>
<evidence type="ECO:0000313" key="7">
    <source>
        <dbReference type="EMBL" id="RDW82869.1"/>
    </source>
</evidence>
<feature type="transmembrane region" description="Helical" evidence="6">
    <location>
        <begin position="72"/>
        <end position="90"/>
    </location>
</feature>
<evidence type="ECO:0000256" key="2">
    <source>
        <dbReference type="ARBA" id="ARBA00022692"/>
    </source>
</evidence>
<dbReference type="Gene3D" id="1.20.1250.20">
    <property type="entry name" value="MFS general substrate transporter like domains"/>
    <property type="match status" value="1"/>
</dbReference>
<proteinExistence type="predicted"/>
<feature type="transmembrane region" description="Helical" evidence="6">
    <location>
        <begin position="110"/>
        <end position="136"/>
    </location>
</feature>
<evidence type="ECO:0000313" key="8">
    <source>
        <dbReference type="Proteomes" id="UP000256645"/>
    </source>
</evidence>
<dbReference type="PANTHER" id="PTHR23501">
    <property type="entry name" value="MAJOR FACILITATOR SUPERFAMILY"/>
    <property type="match status" value="1"/>
</dbReference>
<evidence type="ECO:0008006" key="9">
    <source>
        <dbReference type="Google" id="ProtNLM"/>
    </source>
</evidence>
<keyword evidence="8" id="KW-1185">Reference proteome</keyword>
<dbReference type="EMBL" id="PDLM01000003">
    <property type="protein sequence ID" value="RDW82869.1"/>
    <property type="molecule type" value="Genomic_DNA"/>
</dbReference>
<evidence type="ECO:0000256" key="1">
    <source>
        <dbReference type="ARBA" id="ARBA00004141"/>
    </source>
</evidence>
<evidence type="ECO:0000256" key="3">
    <source>
        <dbReference type="ARBA" id="ARBA00022989"/>
    </source>
</evidence>
<comment type="caution">
    <text evidence="7">The sequence shown here is derived from an EMBL/GenBank/DDBJ whole genome shotgun (WGS) entry which is preliminary data.</text>
</comment>
<feature type="transmembrane region" description="Helical" evidence="6">
    <location>
        <begin position="39"/>
        <end position="60"/>
    </location>
</feature>
<evidence type="ECO:0000256" key="5">
    <source>
        <dbReference type="SAM" id="MobiDB-lite"/>
    </source>
</evidence>
<comment type="subcellular location">
    <subcellularLocation>
        <location evidence="1">Membrane</location>
        <topology evidence="1">Multi-pass membrane protein</topology>
    </subcellularLocation>
</comment>
<feature type="region of interest" description="Disordered" evidence="5">
    <location>
        <begin position="351"/>
        <end position="381"/>
    </location>
</feature>
<dbReference type="PANTHER" id="PTHR23501:SF200">
    <property type="entry name" value="TRANSPORTER, PUTATIVE (AFU_ORTHOLOGUE AFUA_3G01360)-RELATED"/>
    <property type="match status" value="1"/>
</dbReference>
<dbReference type="OrthoDB" id="2241241at2759"/>
<dbReference type="InterPro" id="IPR036259">
    <property type="entry name" value="MFS_trans_sf"/>
</dbReference>
<keyword evidence="2 6" id="KW-0812">Transmembrane</keyword>
<feature type="transmembrane region" description="Helical" evidence="6">
    <location>
        <begin position="148"/>
        <end position="169"/>
    </location>
</feature>
<sequence length="381" mass="41841">MPFGSSFIIGSLLYYQRKAKKMGILKPQKMTIYEFCSQIDLGGIIFFVAGFACFLLPFTIAASLPKGWKTPWVIALIIVGALILIALPFYEKRVAVHPIIPTFYLKNATIVLSCLLIATDSVGFSATHTYLFAWASVAHNMTPTVDSFYVYVNGVMQCFVGIFAGYIMWYTGRYKWLVMFGCVFRLVGYGIMIRLRGQYNSLGELIVQQLIQGAGSGIIQTCLLIPPQVVVPHGQVAQVLALVFSLSFLGSSIGSTIAGAIYTNTMRKALAKALGTDGTSALIESLYNSITGELPAWGSPDRIAINYAYSYVMRNITYAAFGISVPAIIMCFFLPNLELPADKTNPFITRPTMEEEGQNASIKISPNPPREESISNSEKKI</sequence>
<accession>A0A3D8S943</accession>
<dbReference type="AlphaFoldDB" id="A0A3D8S943"/>
<dbReference type="GO" id="GO:0015343">
    <property type="term" value="F:siderophore-iron transmembrane transporter activity"/>
    <property type="evidence" value="ECO:0007669"/>
    <property type="project" value="TreeGrafter"/>
</dbReference>
<reference evidence="7 8" key="1">
    <citation type="journal article" date="2018" name="IMA Fungus">
        <title>IMA Genome-F 9: Draft genome sequence of Annulohypoxylon stygium, Aspergillus mulundensis, Berkeleyomyces basicola (syn. Thielaviopsis basicola), Ceratocystis smalleyi, two Cercospora beticola strains, Coleophoma cylindrospora, Fusarium fracticaudum, Phialophora cf. hyalina, and Morchella septimelata.</title>
        <authorList>
            <person name="Wingfield B.D."/>
            <person name="Bills G.F."/>
            <person name="Dong Y."/>
            <person name="Huang W."/>
            <person name="Nel W.J."/>
            <person name="Swalarsk-Parry B.S."/>
            <person name="Vaghefi N."/>
            <person name="Wilken P.M."/>
            <person name="An Z."/>
            <person name="de Beer Z.W."/>
            <person name="De Vos L."/>
            <person name="Chen L."/>
            <person name="Duong T.A."/>
            <person name="Gao Y."/>
            <person name="Hammerbacher A."/>
            <person name="Kikkert J.R."/>
            <person name="Li Y."/>
            <person name="Li H."/>
            <person name="Li K."/>
            <person name="Li Q."/>
            <person name="Liu X."/>
            <person name="Ma X."/>
            <person name="Naidoo K."/>
            <person name="Pethybridge S.J."/>
            <person name="Sun J."/>
            <person name="Steenkamp E.T."/>
            <person name="van der Nest M.A."/>
            <person name="van Wyk S."/>
            <person name="Wingfield M.J."/>
            <person name="Xiong C."/>
            <person name="Yue Q."/>
            <person name="Zhang X."/>
        </authorList>
    </citation>
    <scope>NUCLEOTIDE SEQUENCE [LARGE SCALE GENOMIC DNA]</scope>
    <source>
        <strain evidence="7 8">BP6252</strain>
    </source>
</reference>
<name>A0A3D8S943_9HELO</name>
<protein>
    <recommendedName>
        <fullName evidence="9">Major facilitator superfamily (MFS) profile domain-containing protein</fullName>
    </recommendedName>
</protein>
<feature type="compositionally biased region" description="Basic and acidic residues" evidence="5">
    <location>
        <begin position="369"/>
        <end position="381"/>
    </location>
</feature>
<dbReference type="GO" id="GO:0005886">
    <property type="term" value="C:plasma membrane"/>
    <property type="evidence" value="ECO:0007669"/>
    <property type="project" value="TreeGrafter"/>
</dbReference>
<organism evidence="7 8">
    <name type="scientific">Coleophoma cylindrospora</name>
    <dbReference type="NCBI Taxonomy" id="1849047"/>
    <lineage>
        <taxon>Eukaryota</taxon>
        <taxon>Fungi</taxon>
        <taxon>Dikarya</taxon>
        <taxon>Ascomycota</taxon>
        <taxon>Pezizomycotina</taxon>
        <taxon>Leotiomycetes</taxon>
        <taxon>Helotiales</taxon>
        <taxon>Dermateaceae</taxon>
        <taxon>Coleophoma</taxon>
    </lineage>
</organism>
<feature type="transmembrane region" description="Helical" evidence="6">
    <location>
        <begin position="239"/>
        <end position="262"/>
    </location>
</feature>
<feature type="transmembrane region" description="Helical" evidence="6">
    <location>
        <begin position="176"/>
        <end position="195"/>
    </location>
</feature>
<keyword evidence="3 6" id="KW-1133">Transmembrane helix</keyword>